<evidence type="ECO:0008006" key="4">
    <source>
        <dbReference type="Google" id="ProtNLM"/>
    </source>
</evidence>
<proteinExistence type="predicted"/>
<feature type="transmembrane region" description="Helical" evidence="1">
    <location>
        <begin position="100"/>
        <end position="124"/>
    </location>
</feature>
<organism evidence="2 3">
    <name type="scientific">Agrococcus versicolor</name>
    <dbReference type="NCBI Taxonomy" id="501482"/>
    <lineage>
        <taxon>Bacteria</taxon>
        <taxon>Bacillati</taxon>
        <taxon>Actinomycetota</taxon>
        <taxon>Actinomycetes</taxon>
        <taxon>Micrococcales</taxon>
        <taxon>Microbacteriaceae</taxon>
        <taxon>Agrococcus</taxon>
    </lineage>
</organism>
<feature type="transmembrane region" description="Helical" evidence="1">
    <location>
        <begin position="258"/>
        <end position="279"/>
    </location>
</feature>
<keyword evidence="1" id="KW-0812">Transmembrane</keyword>
<evidence type="ECO:0000256" key="1">
    <source>
        <dbReference type="SAM" id="Phobius"/>
    </source>
</evidence>
<evidence type="ECO:0000313" key="2">
    <source>
        <dbReference type="EMBL" id="GAA2170673.1"/>
    </source>
</evidence>
<reference evidence="2 3" key="1">
    <citation type="journal article" date="2019" name="Int. J. Syst. Evol. Microbiol.">
        <title>The Global Catalogue of Microorganisms (GCM) 10K type strain sequencing project: providing services to taxonomists for standard genome sequencing and annotation.</title>
        <authorList>
            <consortium name="The Broad Institute Genomics Platform"/>
            <consortium name="The Broad Institute Genome Sequencing Center for Infectious Disease"/>
            <person name="Wu L."/>
            <person name="Ma J."/>
        </authorList>
    </citation>
    <scope>NUCLEOTIDE SEQUENCE [LARGE SCALE GENOMIC DNA]</scope>
    <source>
        <strain evidence="2 3">JCM 16026</strain>
    </source>
</reference>
<sequence length="280" mass="29977">MHDGDLRSEPCTLKSNLASSRVKFWDASWLCIGNASLDAADPPLGARHYGVPMSKPARRLHRDLTRHTVAIAAATLVACALLLVLLVVDERIRGASSLVVSLTLVFGVYGPIFLGLTHVAFGSLPGAELRDRLRTSDEQRTLVRLLLLGGPKTWATTIVAVGVTAVLLLATGDARESLWLVGACVLCVVGTWVLLVAVFAVEYMRLWANDGSLRFPGDDEPTFADFVYLSVQLSTTFSSSDVELVATPARRLATVHSVVAFAYSTVIVAVFASLLISTAA</sequence>
<dbReference type="InterPro" id="IPR009781">
    <property type="entry name" value="DUF1345"/>
</dbReference>
<protein>
    <recommendedName>
        <fullName evidence="4">DUF1345 domain-containing protein</fullName>
    </recommendedName>
</protein>
<keyword evidence="3" id="KW-1185">Reference proteome</keyword>
<name>A0ABN3AJ02_9MICO</name>
<dbReference type="EMBL" id="BAAAQT010000001">
    <property type="protein sequence ID" value="GAA2170673.1"/>
    <property type="molecule type" value="Genomic_DNA"/>
</dbReference>
<feature type="transmembrane region" description="Helical" evidence="1">
    <location>
        <begin position="68"/>
        <end position="88"/>
    </location>
</feature>
<feature type="transmembrane region" description="Helical" evidence="1">
    <location>
        <begin position="145"/>
        <end position="171"/>
    </location>
</feature>
<evidence type="ECO:0000313" key="3">
    <source>
        <dbReference type="Proteomes" id="UP001501599"/>
    </source>
</evidence>
<comment type="caution">
    <text evidence="2">The sequence shown here is derived from an EMBL/GenBank/DDBJ whole genome shotgun (WGS) entry which is preliminary data.</text>
</comment>
<dbReference type="Pfam" id="PF07077">
    <property type="entry name" value="DUF1345"/>
    <property type="match status" value="1"/>
</dbReference>
<accession>A0ABN3AJ02</accession>
<keyword evidence="1" id="KW-1133">Transmembrane helix</keyword>
<feature type="transmembrane region" description="Helical" evidence="1">
    <location>
        <begin position="177"/>
        <end position="201"/>
    </location>
</feature>
<gene>
    <name evidence="2" type="ORF">GCM10009846_01900</name>
</gene>
<dbReference type="Proteomes" id="UP001501599">
    <property type="component" value="Unassembled WGS sequence"/>
</dbReference>
<keyword evidence="1" id="KW-0472">Membrane</keyword>